<comment type="caution">
    <text evidence="7">The sequence shown here is derived from an EMBL/GenBank/DDBJ whole genome shotgun (WGS) entry which is preliminary data.</text>
</comment>
<dbReference type="InterPro" id="IPR016039">
    <property type="entry name" value="Thiolase-like"/>
</dbReference>
<dbReference type="Pfam" id="PF00109">
    <property type="entry name" value="ketoacyl-synt"/>
    <property type="match status" value="2"/>
</dbReference>
<organism evidence="7 8">
    <name type="scientific">Myxococcus xanthus</name>
    <dbReference type="NCBI Taxonomy" id="34"/>
    <lineage>
        <taxon>Bacteria</taxon>
        <taxon>Pseudomonadati</taxon>
        <taxon>Myxococcota</taxon>
        <taxon>Myxococcia</taxon>
        <taxon>Myxococcales</taxon>
        <taxon>Cystobacterineae</taxon>
        <taxon>Myxococcaceae</taxon>
        <taxon>Myxococcus</taxon>
    </lineage>
</organism>
<dbReference type="InterPro" id="IPR057326">
    <property type="entry name" value="KR_dom"/>
</dbReference>
<dbReference type="InterPro" id="IPR009081">
    <property type="entry name" value="PP-bd_ACP"/>
</dbReference>
<dbReference type="GO" id="GO:0071770">
    <property type="term" value="P:DIM/DIP cell wall layer assembly"/>
    <property type="evidence" value="ECO:0007669"/>
    <property type="project" value="TreeGrafter"/>
</dbReference>
<dbReference type="Gene3D" id="1.10.1200.10">
    <property type="entry name" value="ACP-like"/>
    <property type="match status" value="1"/>
</dbReference>
<dbReference type="PROSITE" id="PS52004">
    <property type="entry name" value="KS3_2"/>
    <property type="match status" value="2"/>
</dbReference>
<dbReference type="Proteomes" id="UP000533080">
    <property type="component" value="Unassembled WGS sequence"/>
</dbReference>
<protein>
    <submittedName>
        <fullName evidence="7">KR domain-containing protein</fullName>
    </submittedName>
</protein>
<dbReference type="SUPFAM" id="SSF47336">
    <property type="entry name" value="ACP-like"/>
    <property type="match status" value="1"/>
</dbReference>
<keyword evidence="2" id="KW-0597">Phosphoprotein</keyword>
<dbReference type="SUPFAM" id="SSF51735">
    <property type="entry name" value="NAD(P)-binding Rossmann-fold domains"/>
    <property type="match status" value="2"/>
</dbReference>
<accession>A0A7Y4IMH0</accession>
<evidence type="ECO:0000256" key="2">
    <source>
        <dbReference type="ARBA" id="ARBA00022553"/>
    </source>
</evidence>
<evidence type="ECO:0000256" key="3">
    <source>
        <dbReference type="ARBA" id="ARBA00022679"/>
    </source>
</evidence>
<dbReference type="EMBL" id="JABFNT010000101">
    <property type="protein sequence ID" value="NOJ81816.1"/>
    <property type="molecule type" value="Genomic_DNA"/>
</dbReference>
<feature type="domain" description="Ketosynthase family 3 (KS3)" evidence="6">
    <location>
        <begin position="1005"/>
        <end position="1424"/>
    </location>
</feature>
<proteinExistence type="predicted"/>
<dbReference type="InterPro" id="IPR036736">
    <property type="entry name" value="ACP-like_sf"/>
</dbReference>
<dbReference type="RefSeq" id="WP_171443790.1">
    <property type="nucleotide sequence ID" value="NZ_JABFNT010000101.1"/>
</dbReference>
<dbReference type="SMART" id="SM00822">
    <property type="entry name" value="PKS_KR"/>
    <property type="match status" value="1"/>
</dbReference>
<dbReference type="PANTHER" id="PTHR43775">
    <property type="entry name" value="FATTY ACID SYNTHASE"/>
    <property type="match status" value="1"/>
</dbReference>
<dbReference type="InterPro" id="IPR050091">
    <property type="entry name" value="PKS_NRPS_Biosynth_Enz"/>
</dbReference>
<feature type="region of interest" description="Disordered" evidence="4">
    <location>
        <begin position="954"/>
        <end position="975"/>
    </location>
</feature>
<dbReference type="GO" id="GO:0005886">
    <property type="term" value="C:plasma membrane"/>
    <property type="evidence" value="ECO:0007669"/>
    <property type="project" value="TreeGrafter"/>
</dbReference>
<dbReference type="InterPro" id="IPR014030">
    <property type="entry name" value="Ketoacyl_synth_N"/>
</dbReference>
<dbReference type="PROSITE" id="PS50075">
    <property type="entry name" value="CARRIER"/>
    <property type="match status" value="1"/>
</dbReference>
<dbReference type="InterPro" id="IPR020806">
    <property type="entry name" value="PKS_PP-bd"/>
</dbReference>
<reference evidence="7 8" key="1">
    <citation type="submission" date="2020-05" db="EMBL/GenBank/DDBJ databases">
        <authorList>
            <person name="Whitworth D."/>
        </authorList>
    </citation>
    <scope>NUCLEOTIDE SEQUENCE [LARGE SCALE GENOMIC DNA]</scope>
    <source>
        <strain evidence="7 8">AM005</strain>
    </source>
</reference>
<keyword evidence="1" id="KW-0596">Phosphopantetheine</keyword>
<dbReference type="Pfam" id="PF00550">
    <property type="entry name" value="PP-binding"/>
    <property type="match status" value="1"/>
</dbReference>
<gene>
    <name evidence="7" type="ORF">HNV28_26375</name>
</gene>
<dbReference type="Gene3D" id="3.40.47.10">
    <property type="match status" value="3"/>
</dbReference>
<dbReference type="InterPro" id="IPR013968">
    <property type="entry name" value="PKS_KR"/>
</dbReference>
<evidence type="ECO:0000256" key="1">
    <source>
        <dbReference type="ARBA" id="ARBA00022450"/>
    </source>
</evidence>
<dbReference type="GO" id="GO:0005737">
    <property type="term" value="C:cytoplasm"/>
    <property type="evidence" value="ECO:0007669"/>
    <property type="project" value="TreeGrafter"/>
</dbReference>
<dbReference type="CDD" id="cd00833">
    <property type="entry name" value="PKS"/>
    <property type="match status" value="2"/>
</dbReference>
<evidence type="ECO:0000313" key="8">
    <source>
        <dbReference type="Proteomes" id="UP000533080"/>
    </source>
</evidence>
<feature type="domain" description="Carrier" evidence="5">
    <location>
        <begin position="848"/>
        <end position="925"/>
    </location>
</feature>
<dbReference type="InterPro" id="IPR036291">
    <property type="entry name" value="NAD(P)-bd_dom_sf"/>
</dbReference>
<dbReference type="SMART" id="SM00823">
    <property type="entry name" value="PKS_PP"/>
    <property type="match status" value="1"/>
</dbReference>
<dbReference type="SUPFAM" id="SSF53901">
    <property type="entry name" value="Thiolase-like"/>
    <property type="match status" value="2"/>
</dbReference>
<sequence length="1481" mass="156058">MISRQPIAVVGVSGRFAGAADLEAYWANLGQGVDSVVEVPASRGALDAPLPGGHVARSGLLDAVDPQQRLVLEHCWRALEGANHAPGTQVGARVGVFMSLRPSDDGAGLPPREDTARADLPLDTAASLLLARVSRMPGIQGASLVVDAACASSRVAIHLACRRLWAGELEWALAGGVFAMPSPITHDLTAQAGMSSPGGRSRPFSKTADGLVPSEDVGVVVLKPLARALTDGDRIVAVIRGSGAAQRGGLPGAPATWAAPVEVRAPVSASVRTAPVRDAHAIERTGPEVDVTLLPENAVLLESGWRALESHPEHVPLDLSGTLVVLVNDETLDLAREALAAFGPAQAFFVADCGLGRPGVNALMDFERYEAGVRMGEELGARPGRLAGIIDLSDLRAVPRSRGEDGAPRLDSLGRVGLLQTLLKRRRSESFPLLHLTRGLRPFMAHGPLDLGGGWMAALVSKLGAEYAGLRARTVDLERIPESAEGLASVLRWELSLHEPWGEVLIRDGERFVPGLRPLDVTPAPLPRVSADKVYVITGGVRGIGLEVARHLVARGARRLALMGVRPLPPRAQWDALLADPAADAALRERIRPLRDLAARGVELRVHCGELTEASSLEAFLREVRASVGPIGGCIHSAGAVFFDPPSFSSKPLAQLRAVVEPKVDGLTALERALAGDALDFFVCFSSVSSVAPTLAAGIVDYSAANAFMNMLAEHRRAEGRSAYQSIIWPNWKGVGMGEVGSAAYRALGLAAHSTTEGLALLDAALSSRCAVVMPAVVEPTLFTLDALLRPRARALPTRVSNGAPMAPPPAPRTAPVPQQVAPVPLQASPPAMVAAVESPPSPRPAEVLLAEVQRWLRQTLARTLSLSEAQVAADADFESLGLDSILLIEVMTKLEGWLGRQIDPALPLQYRSVQVLAERLVETYPDALRAVCGAPAAPEPARVAPRVAQVARAPDGGSLSGGVTAAPEPRRPAAKGPRLAALSLAAQAENTPVAEGPARPVGAVEPIAVIGMACHFPGSPDLEAYWRTLREGLDHIREVPASRWRTSDFYSSKHQPGRSVGKWGGFIEGIELFDPDTFQIARADAPCVDPLMRQFLEVSVQCLQHAGYARAEVAGRKVGVFVGSRMSGYATRMPAPTRNGVIGSGQNFIAAHVSHFLDLKGPGMVVDTACSSSLVSLHLACQSLYSGESELALAGGVDILLDEAVYLTLSESRALSPDGRCKTFDERADGFVPGEGAGVVLLKPLRKALADGDRVLGVIDATAVNNDGHTMGITTPNPLGQRAVIEEALRRGGVEPSTISYVEAHGTGTRLGDPIELKALTEVLAPGGGRPGTCAVGSVKSNFGHLLSAAGVAGFIKVVLSLMHRELPPTLHCTAPNPRFSFESSPLFPNTSLREWTPLEGVRRAGISAFGFGGTNAHVLVREAPEGARPLRAPLPPVVFSRQRYWLEAPARSERGAPPAAPPAPPRRRQLVALELSATG</sequence>
<feature type="domain" description="Ketosynthase family 3 (KS3)" evidence="6">
    <location>
        <begin position="4"/>
        <end position="368"/>
    </location>
</feature>
<dbReference type="CDD" id="cd08953">
    <property type="entry name" value="KR_2_SDR_x"/>
    <property type="match status" value="1"/>
</dbReference>
<dbReference type="SMART" id="SM00825">
    <property type="entry name" value="PKS_KS"/>
    <property type="match status" value="2"/>
</dbReference>
<dbReference type="GO" id="GO:0004312">
    <property type="term" value="F:fatty acid synthase activity"/>
    <property type="evidence" value="ECO:0007669"/>
    <property type="project" value="TreeGrafter"/>
</dbReference>
<evidence type="ECO:0000313" key="7">
    <source>
        <dbReference type="EMBL" id="NOJ81816.1"/>
    </source>
</evidence>
<evidence type="ECO:0000259" key="6">
    <source>
        <dbReference type="PROSITE" id="PS52004"/>
    </source>
</evidence>
<keyword evidence="3" id="KW-0808">Transferase</keyword>
<dbReference type="Gene3D" id="3.40.50.720">
    <property type="entry name" value="NAD(P)-binding Rossmann-like Domain"/>
    <property type="match status" value="1"/>
</dbReference>
<dbReference type="Pfam" id="PF08659">
    <property type="entry name" value="KR"/>
    <property type="match status" value="1"/>
</dbReference>
<dbReference type="InterPro" id="IPR014031">
    <property type="entry name" value="Ketoacyl_synth_C"/>
</dbReference>
<dbReference type="PANTHER" id="PTHR43775:SF37">
    <property type="entry name" value="SI:DKEY-61P9.11"/>
    <property type="match status" value="1"/>
</dbReference>
<dbReference type="InterPro" id="IPR020841">
    <property type="entry name" value="PKS_Beta-ketoAc_synthase_dom"/>
</dbReference>
<dbReference type="GO" id="GO:0031177">
    <property type="term" value="F:phosphopantetheine binding"/>
    <property type="evidence" value="ECO:0007669"/>
    <property type="project" value="InterPro"/>
</dbReference>
<dbReference type="SMART" id="SM01294">
    <property type="entry name" value="PKS_PP_betabranch"/>
    <property type="match status" value="1"/>
</dbReference>
<dbReference type="Pfam" id="PF02801">
    <property type="entry name" value="Ketoacyl-synt_C"/>
    <property type="match status" value="1"/>
</dbReference>
<evidence type="ECO:0000256" key="4">
    <source>
        <dbReference type="SAM" id="MobiDB-lite"/>
    </source>
</evidence>
<dbReference type="GO" id="GO:0006633">
    <property type="term" value="P:fatty acid biosynthetic process"/>
    <property type="evidence" value="ECO:0007669"/>
    <property type="project" value="TreeGrafter"/>
</dbReference>
<name>A0A7Y4IMH0_MYXXA</name>
<evidence type="ECO:0000259" key="5">
    <source>
        <dbReference type="PROSITE" id="PS50075"/>
    </source>
</evidence>